<organism evidence="2 3">
    <name type="scientific">Sulfitobacter litoralis</name>
    <dbReference type="NCBI Taxonomy" id="335975"/>
    <lineage>
        <taxon>Bacteria</taxon>
        <taxon>Pseudomonadati</taxon>
        <taxon>Pseudomonadota</taxon>
        <taxon>Alphaproteobacteria</taxon>
        <taxon>Rhodobacterales</taxon>
        <taxon>Roseobacteraceae</taxon>
        <taxon>Sulfitobacter</taxon>
    </lineage>
</organism>
<dbReference type="Proteomes" id="UP000198646">
    <property type="component" value="Unassembled WGS sequence"/>
</dbReference>
<evidence type="ECO:0000259" key="1">
    <source>
        <dbReference type="Pfam" id="PF13817"/>
    </source>
</evidence>
<feature type="non-terminal residue" evidence="2">
    <location>
        <position position="1"/>
    </location>
</feature>
<evidence type="ECO:0000313" key="3">
    <source>
        <dbReference type="Proteomes" id="UP000198646"/>
    </source>
</evidence>
<proteinExistence type="predicted"/>
<dbReference type="Pfam" id="PF13817">
    <property type="entry name" value="DDE_Tnp_IS66_C"/>
    <property type="match status" value="1"/>
</dbReference>
<reference evidence="2 3" key="1">
    <citation type="submission" date="2016-10" db="EMBL/GenBank/DDBJ databases">
        <authorList>
            <person name="Varghese N."/>
            <person name="Submissions S."/>
        </authorList>
    </citation>
    <scope>NUCLEOTIDE SEQUENCE [LARGE SCALE GENOMIC DNA]</scope>
    <source>
        <strain evidence="2 3">DSM 17584</strain>
    </source>
</reference>
<feature type="domain" description="Transposase IS66 C-terminal" evidence="1">
    <location>
        <begin position="9"/>
        <end position="47"/>
    </location>
</feature>
<protein>
    <submittedName>
        <fullName evidence="2">IS66 C-terminal element</fullName>
    </submittedName>
</protein>
<comment type="caution">
    <text evidence="2">The sequence shown here is derived from an EMBL/GenBank/DDBJ whole genome shotgun (WGS) entry which is preliminary data.</text>
</comment>
<gene>
    <name evidence="2" type="ORF">SAMN04488512_1311</name>
</gene>
<evidence type="ECO:0000313" key="2">
    <source>
        <dbReference type="EMBL" id="SDP72019.1"/>
    </source>
</evidence>
<keyword evidence="3" id="KW-1185">Reference proteome</keyword>
<dbReference type="RefSeq" id="WP_141135365.1">
    <property type="nucleotide sequence ID" value="NZ_FNJD01000031.1"/>
</dbReference>
<name>A0ABY0SYI3_9RHOB</name>
<accession>A0ABY0SYI3</accession>
<sequence length="51" mass="5582">ATNWGVIASLIETCKLNSVDPHAYLTDTVTAIVAGHKQSQINDLLPWNYAK</sequence>
<dbReference type="EMBL" id="FNJD01000031">
    <property type="protein sequence ID" value="SDP72019.1"/>
    <property type="molecule type" value="Genomic_DNA"/>
</dbReference>
<dbReference type="InterPro" id="IPR039552">
    <property type="entry name" value="IS66_C"/>
</dbReference>